<keyword evidence="2" id="KW-0812">Transmembrane</keyword>
<keyword evidence="4" id="KW-1185">Reference proteome</keyword>
<keyword evidence="2" id="KW-1133">Transmembrane helix</keyword>
<protein>
    <submittedName>
        <fullName evidence="3">Uncharacterized protein</fullName>
    </submittedName>
</protein>
<dbReference type="EMBL" id="FONW01000005">
    <property type="protein sequence ID" value="SFF36858.1"/>
    <property type="molecule type" value="Genomic_DNA"/>
</dbReference>
<evidence type="ECO:0000313" key="4">
    <source>
        <dbReference type="Proteomes" id="UP000198964"/>
    </source>
</evidence>
<dbReference type="RefSeq" id="WP_093920014.1">
    <property type="nucleotide sequence ID" value="NZ_FONW01000005.1"/>
</dbReference>
<name>A0A1I2I5C6_9BACT</name>
<dbReference type="Proteomes" id="UP000198964">
    <property type="component" value="Unassembled WGS sequence"/>
</dbReference>
<proteinExistence type="predicted"/>
<accession>A0A1I2I5C6</accession>
<dbReference type="AlphaFoldDB" id="A0A1I2I5C6"/>
<keyword evidence="2" id="KW-0472">Membrane</keyword>
<feature type="transmembrane region" description="Helical" evidence="2">
    <location>
        <begin position="83"/>
        <end position="107"/>
    </location>
</feature>
<evidence type="ECO:0000313" key="3">
    <source>
        <dbReference type="EMBL" id="SFF36858.1"/>
    </source>
</evidence>
<sequence length="762" mass="89088">MNLIEICIAFVAAIISVGTPLVFQVISKFDEKYQSAKVIDLFKKESKFEWLKGLIIATPAFALLYVLISFLVVFIHENRFSNLLFIISALLLLSTGLLLSQFIFFSFKVLKFSNPFSFVEARIKYLEKNTKTKRVESDDSMEVVTNFFLYSLSKELVDICTLIPRYMVAVSRCYEKNSKNGIVEFPDKFYESTRYIAQEFSLSESARLKKLENVASGFDWLIGSADGLKISEKTYNVLWSSLTYLVSNKKDDVVFAYWRRSSRYFEFELRRPAKIYSTPDSTDKVNQEEINQKEKERDEFRDFHYYLGGMLLSENRMMCIRKIWDHTNSEPPRYPLLPSTMGEIFNRYFKLCTTFDNELWEKAARFNFPKNDSINFDWEVNGMIKRYLVLLFLRQYTLRKYLMTQNYFSLPKSPDSQAGKRHWLECLPWFRERLEEYMADENFMELLRFDKIEGACDERGLSRPLALIDEFKERLEADLKQAEVEQPISEEKEKNFLTVSKSLIESATVEYGNVLVKESGINGKEYNSFYIGGEFQVVSKSDFADEQGYDHINYDSFLAESISTKLQMGISETFLTSVKASYLLKEEDLFPAIDRLGVIDKPEDFMIVSFRNNIKYFMDVLEVGELSSEKYKGIDIVDIWTCDSRLVRSMFFILRKSDKPIFVFEEPRRKWKETYEPKEQILSPEPIWASIIDLHKHTTVQGKLREQGLNDDLDDKVLVSIEMLAKISWKKTAKVIALVLANAYEDKGLPNKLEEVKPFNKN</sequence>
<keyword evidence="1" id="KW-0175">Coiled coil</keyword>
<evidence type="ECO:0000256" key="1">
    <source>
        <dbReference type="SAM" id="Coils"/>
    </source>
</evidence>
<feature type="transmembrane region" description="Helical" evidence="2">
    <location>
        <begin position="54"/>
        <end position="76"/>
    </location>
</feature>
<reference evidence="3 4" key="1">
    <citation type="submission" date="2016-10" db="EMBL/GenBank/DDBJ databases">
        <authorList>
            <person name="de Groot N.N."/>
        </authorList>
    </citation>
    <scope>NUCLEOTIDE SEQUENCE [LARGE SCALE GENOMIC DNA]</scope>
    <source>
        <strain evidence="3 4">CGMCC 1.9156</strain>
    </source>
</reference>
<gene>
    <name evidence="3" type="ORF">SAMN05216283_105101</name>
</gene>
<feature type="coiled-coil region" evidence="1">
    <location>
        <begin position="465"/>
        <end position="492"/>
    </location>
</feature>
<organism evidence="3 4">
    <name type="scientific">Sunxiuqinia elliptica</name>
    <dbReference type="NCBI Taxonomy" id="655355"/>
    <lineage>
        <taxon>Bacteria</taxon>
        <taxon>Pseudomonadati</taxon>
        <taxon>Bacteroidota</taxon>
        <taxon>Bacteroidia</taxon>
        <taxon>Marinilabiliales</taxon>
        <taxon>Prolixibacteraceae</taxon>
        <taxon>Sunxiuqinia</taxon>
    </lineage>
</organism>
<feature type="transmembrane region" description="Helical" evidence="2">
    <location>
        <begin position="7"/>
        <end position="26"/>
    </location>
</feature>
<evidence type="ECO:0000256" key="2">
    <source>
        <dbReference type="SAM" id="Phobius"/>
    </source>
</evidence>